<evidence type="ECO:0000313" key="2">
    <source>
        <dbReference type="EMBL" id="CAK6976016.1"/>
    </source>
</evidence>
<keyword evidence="3" id="KW-1185">Reference proteome</keyword>
<feature type="region of interest" description="Disordered" evidence="1">
    <location>
        <begin position="167"/>
        <end position="201"/>
    </location>
</feature>
<name>A0AAV1PWB5_SCOSC</name>
<sequence length="201" mass="22141">MFPALVWTDWAERDLTASGAHVPAVSEVIRYSSGMGCISFLYTLTQTLDIKENSVDIKFSVIQTNCESFCFSPRSVAASARSLQKYVNILLSKGQIFNVSPLIFDMTVELGNVCTGLVVLAKPPPLPAVAKPRSRGIRPDNRYIQSDSRPSGYLDIAWSQSPVNQISSDLADPADKTLHGKRKWQTAGDTRPDYEGSVKRD</sequence>
<dbReference type="Proteomes" id="UP001314229">
    <property type="component" value="Unassembled WGS sequence"/>
</dbReference>
<protein>
    <submittedName>
        <fullName evidence="2">Unnamed protein product</fullName>
    </submittedName>
</protein>
<organism evidence="2 3">
    <name type="scientific">Scomber scombrus</name>
    <name type="common">Atlantic mackerel</name>
    <name type="synonym">Scomber vernalis</name>
    <dbReference type="NCBI Taxonomy" id="13677"/>
    <lineage>
        <taxon>Eukaryota</taxon>
        <taxon>Metazoa</taxon>
        <taxon>Chordata</taxon>
        <taxon>Craniata</taxon>
        <taxon>Vertebrata</taxon>
        <taxon>Euteleostomi</taxon>
        <taxon>Actinopterygii</taxon>
        <taxon>Neopterygii</taxon>
        <taxon>Teleostei</taxon>
        <taxon>Neoteleostei</taxon>
        <taxon>Acanthomorphata</taxon>
        <taxon>Pelagiaria</taxon>
        <taxon>Scombriformes</taxon>
        <taxon>Scombridae</taxon>
        <taxon>Scomber</taxon>
    </lineage>
</organism>
<comment type="caution">
    <text evidence="2">The sequence shown here is derived from an EMBL/GenBank/DDBJ whole genome shotgun (WGS) entry which is preliminary data.</text>
</comment>
<feature type="compositionally biased region" description="Basic and acidic residues" evidence="1">
    <location>
        <begin position="190"/>
        <end position="201"/>
    </location>
</feature>
<evidence type="ECO:0000256" key="1">
    <source>
        <dbReference type="SAM" id="MobiDB-lite"/>
    </source>
</evidence>
<proteinExistence type="predicted"/>
<feature type="region of interest" description="Disordered" evidence="1">
    <location>
        <begin position="129"/>
        <end position="148"/>
    </location>
</feature>
<evidence type="ECO:0000313" key="3">
    <source>
        <dbReference type="Proteomes" id="UP001314229"/>
    </source>
</evidence>
<reference evidence="2 3" key="1">
    <citation type="submission" date="2024-01" db="EMBL/GenBank/DDBJ databases">
        <authorList>
            <person name="Alioto T."/>
            <person name="Alioto T."/>
            <person name="Gomez Garrido J."/>
        </authorList>
    </citation>
    <scope>NUCLEOTIDE SEQUENCE [LARGE SCALE GENOMIC DNA]</scope>
</reference>
<gene>
    <name evidence="2" type="ORF">FSCOSCO3_A027682</name>
</gene>
<dbReference type="AlphaFoldDB" id="A0AAV1PWB5"/>
<dbReference type="EMBL" id="CAWUFR010000329">
    <property type="protein sequence ID" value="CAK6976016.1"/>
    <property type="molecule type" value="Genomic_DNA"/>
</dbReference>
<accession>A0AAV1PWB5</accession>